<dbReference type="Proteomes" id="UP000287533">
    <property type="component" value="Unassembled WGS sequence"/>
</dbReference>
<proteinExistence type="predicted"/>
<dbReference type="AlphaFoldDB" id="A0A430FLU7"/>
<reference evidence="2 3" key="1">
    <citation type="submission" date="2018-09" db="EMBL/GenBank/DDBJ databases">
        <title>Characterization of the phylogenetic diversity of five novel species belonging to the genus Bifidobacterium.</title>
        <authorList>
            <person name="Lugli G.A."/>
            <person name="Duranti S."/>
            <person name="Milani C."/>
        </authorList>
    </citation>
    <scope>NUCLEOTIDE SEQUENCE [LARGE SCALE GENOMIC DNA]</scope>
    <source>
        <strain evidence="2 3">2034B</strain>
    </source>
</reference>
<accession>A0A430FLU7</accession>
<feature type="chain" id="PRO_5019509059" evidence="1">
    <location>
        <begin position="29"/>
        <end position="165"/>
    </location>
</feature>
<protein>
    <submittedName>
        <fullName evidence="2">Uncharacterized protein</fullName>
    </submittedName>
</protein>
<evidence type="ECO:0000313" key="2">
    <source>
        <dbReference type="EMBL" id="RSX53864.1"/>
    </source>
</evidence>
<gene>
    <name evidence="2" type="ORF">D2E25_0170</name>
</gene>
<dbReference type="RefSeq" id="WP_125979174.1">
    <property type="nucleotide sequence ID" value="NZ_QXGL01000001.1"/>
</dbReference>
<evidence type="ECO:0000256" key="1">
    <source>
        <dbReference type="SAM" id="SignalP"/>
    </source>
</evidence>
<comment type="caution">
    <text evidence="2">The sequence shown here is derived from an EMBL/GenBank/DDBJ whole genome shotgun (WGS) entry which is preliminary data.</text>
</comment>
<keyword evidence="1" id="KW-0732">Signal</keyword>
<organism evidence="2 3">
    <name type="scientific">Bifidobacterium goeldii</name>
    <dbReference type="NCBI Taxonomy" id="2306975"/>
    <lineage>
        <taxon>Bacteria</taxon>
        <taxon>Bacillati</taxon>
        <taxon>Actinomycetota</taxon>
        <taxon>Actinomycetes</taxon>
        <taxon>Bifidobacteriales</taxon>
        <taxon>Bifidobacteriaceae</taxon>
        <taxon>Bifidobacterium</taxon>
    </lineage>
</organism>
<evidence type="ECO:0000313" key="3">
    <source>
        <dbReference type="Proteomes" id="UP000287533"/>
    </source>
</evidence>
<dbReference type="EMBL" id="QXGL01000001">
    <property type="protein sequence ID" value="RSX53864.1"/>
    <property type="molecule type" value="Genomic_DNA"/>
</dbReference>
<name>A0A430FLU7_9BIFI</name>
<keyword evidence="3" id="KW-1185">Reference proteome</keyword>
<dbReference type="OrthoDB" id="2086394at2"/>
<sequence length="165" mass="18447">MTKLIKRLIAAACSILCLLSIMIQPAYASSDENIGLTTDPSYLIEGKKTRGQDLPGPVWNISSKGAYSFKGSNIYQFIYTNYLFTGKKNYTIWIRNTGSSPIDIYTTKRRLLVEDTNIDKHTVNPGVGLQYTVSTGSSDKIYLCFYNAAWYYNKSSSISFNGDIS</sequence>
<feature type="signal peptide" evidence="1">
    <location>
        <begin position="1"/>
        <end position="28"/>
    </location>
</feature>